<keyword evidence="4" id="KW-1185">Reference proteome</keyword>
<feature type="transmembrane region" description="Helical" evidence="2">
    <location>
        <begin position="104"/>
        <end position="123"/>
    </location>
</feature>
<evidence type="ECO:0000313" key="4">
    <source>
        <dbReference type="Proteomes" id="UP001207930"/>
    </source>
</evidence>
<dbReference type="Proteomes" id="UP001207930">
    <property type="component" value="Unassembled WGS sequence"/>
</dbReference>
<evidence type="ECO:0000256" key="1">
    <source>
        <dbReference type="SAM" id="MobiDB-lite"/>
    </source>
</evidence>
<gene>
    <name evidence="3" type="ORF">OKA04_18560</name>
</gene>
<proteinExistence type="predicted"/>
<feature type="region of interest" description="Disordered" evidence="1">
    <location>
        <begin position="41"/>
        <end position="61"/>
    </location>
</feature>
<evidence type="ECO:0000313" key="3">
    <source>
        <dbReference type="EMBL" id="MCW1886748.1"/>
    </source>
</evidence>
<comment type="caution">
    <text evidence="3">The sequence shown here is derived from an EMBL/GenBank/DDBJ whole genome shotgun (WGS) entry which is preliminary data.</text>
</comment>
<keyword evidence="2" id="KW-0472">Membrane</keyword>
<keyword evidence="2" id="KW-0812">Transmembrane</keyword>
<name>A0ABT3FT45_9BACT</name>
<accession>A0ABT3FT45</accession>
<reference evidence="3 4" key="1">
    <citation type="submission" date="2022-10" db="EMBL/GenBank/DDBJ databases">
        <title>Luteolibacter flavescens strain MCCC 1K03193, whole genome shotgun sequencing project.</title>
        <authorList>
            <person name="Zhao G."/>
            <person name="Shen L."/>
        </authorList>
    </citation>
    <scope>NUCLEOTIDE SEQUENCE [LARGE SCALE GENOMIC DNA]</scope>
    <source>
        <strain evidence="3 4">MCCC 1K03193</strain>
    </source>
</reference>
<organism evidence="3 4">
    <name type="scientific">Luteolibacter flavescens</name>
    <dbReference type="NCBI Taxonomy" id="1859460"/>
    <lineage>
        <taxon>Bacteria</taxon>
        <taxon>Pseudomonadati</taxon>
        <taxon>Verrucomicrobiota</taxon>
        <taxon>Verrucomicrobiia</taxon>
        <taxon>Verrucomicrobiales</taxon>
        <taxon>Verrucomicrobiaceae</taxon>
        <taxon>Luteolibacter</taxon>
    </lineage>
</organism>
<keyword evidence="2" id="KW-1133">Transmembrane helix</keyword>
<dbReference type="RefSeq" id="WP_264502703.1">
    <property type="nucleotide sequence ID" value="NZ_JAPDDS010000012.1"/>
</dbReference>
<evidence type="ECO:0000256" key="2">
    <source>
        <dbReference type="SAM" id="Phobius"/>
    </source>
</evidence>
<dbReference type="EMBL" id="JAPDDS010000012">
    <property type="protein sequence ID" value="MCW1886748.1"/>
    <property type="molecule type" value="Genomic_DNA"/>
</dbReference>
<protein>
    <submittedName>
        <fullName evidence="3">Uncharacterized protein</fullName>
    </submittedName>
</protein>
<sequence>MNAQDKIQQLAMAALRSAPAPTGVPKPATFMAAPEKLRQAIPATASEQEVKSEPATPAAAPAPVPAVAAAPETPAFKDEGCPELRAMIEERDAVKDKKNKRTSLAVTLALLAMLGSAGGWFAVNPEAQAKVARIVPLFKESMRDVKSLANTKENFDKQLEKIAVHGNHIEDATRAMGVDPDSVPEGAGEEIDGAMKEMMGGQKTTSERNLEMQQKLGIVGQLFGDKKDKAGKEADTAEK</sequence>